<reference evidence="1 2" key="1">
    <citation type="submission" date="2019-04" db="EMBL/GenBank/DDBJ databases">
        <title>Isolation and identification of Cellulomonas shaoxiangyii sp. Nov. isolated from feces of the Tibetan antelopes (Pantholops hodgsonii) in the Qinghai-Tibet plateau of China.</title>
        <authorList>
            <person name="Tian Z."/>
        </authorList>
    </citation>
    <scope>NUCLEOTIDE SEQUENCE [LARGE SCALE GENOMIC DNA]</scope>
    <source>
        <strain evidence="1 2">Z28</strain>
    </source>
</reference>
<evidence type="ECO:0000313" key="1">
    <source>
        <dbReference type="EMBL" id="QCB93140.1"/>
    </source>
</evidence>
<accession>A0A4P7SGS5</accession>
<sequence length="280" mass="29512">MIDARIAVAVRAPASHDLHAALSRLAERCQVAALSDGGHFDAVVRTPQIPSAYGERTLLWVEAADAPPPAANHAVALLAPPPVARRLRGTAGRPVVALGPPAVHVTARPVLPFTRARIRRARHLQGPAVARYLDGAWTWDGRHLDDEASSTAAALASVVVTDDDDAAVLAAAWSAPVVVPADVASRTGLPSAGDDLEAAADAVLADDARAARLARTCRRTFELDHDPDSALAQLTDLLVLRPARPWDGGYAAVLDRLGTPPDARIRDRAHAASDALRSRR</sequence>
<gene>
    <name evidence="1" type="ORF">E5225_05810</name>
</gene>
<name>A0A4P7SGS5_9CELL</name>
<protein>
    <submittedName>
        <fullName evidence="1">Uncharacterized protein</fullName>
    </submittedName>
</protein>
<dbReference type="KEGG" id="celz:E5225_05810"/>
<evidence type="ECO:0000313" key="2">
    <source>
        <dbReference type="Proteomes" id="UP000296469"/>
    </source>
</evidence>
<dbReference type="EMBL" id="CP039291">
    <property type="protein sequence ID" value="QCB93140.1"/>
    <property type="molecule type" value="Genomic_DNA"/>
</dbReference>
<keyword evidence="2" id="KW-1185">Reference proteome</keyword>
<dbReference type="Proteomes" id="UP000296469">
    <property type="component" value="Chromosome"/>
</dbReference>
<organism evidence="1 2">
    <name type="scientific">Cellulomonas shaoxiangyii</name>
    <dbReference type="NCBI Taxonomy" id="2566013"/>
    <lineage>
        <taxon>Bacteria</taxon>
        <taxon>Bacillati</taxon>
        <taxon>Actinomycetota</taxon>
        <taxon>Actinomycetes</taxon>
        <taxon>Micrococcales</taxon>
        <taxon>Cellulomonadaceae</taxon>
        <taxon>Cellulomonas</taxon>
    </lineage>
</organism>
<dbReference type="RefSeq" id="WP_135973561.1">
    <property type="nucleotide sequence ID" value="NZ_CP039291.1"/>
</dbReference>
<dbReference type="AlphaFoldDB" id="A0A4P7SGS5"/>
<proteinExistence type="predicted"/>